<organism evidence="3 4">
    <name type="scientific">Linnemannia schmuckeri</name>
    <dbReference type="NCBI Taxonomy" id="64567"/>
    <lineage>
        <taxon>Eukaryota</taxon>
        <taxon>Fungi</taxon>
        <taxon>Fungi incertae sedis</taxon>
        <taxon>Mucoromycota</taxon>
        <taxon>Mortierellomycotina</taxon>
        <taxon>Mortierellomycetes</taxon>
        <taxon>Mortierellales</taxon>
        <taxon>Mortierellaceae</taxon>
        <taxon>Linnemannia</taxon>
    </lineage>
</organism>
<dbReference type="EMBL" id="JAAAUQ010001934">
    <property type="protein sequence ID" value="KAF9130560.1"/>
    <property type="molecule type" value="Genomic_DNA"/>
</dbReference>
<dbReference type="AlphaFoldDB" id="A0A9P5RFE9"/>
<dbReference type="InterPro" id="IPR010095">
    <property type="entry name" value="Cas12f1-like_TNB"/>
</dbReference>
<dbReference type="GO" id="GO:0003677">
    <property type="term" value="F:DNA binding"/>
    <property type="evidence" value="ECO:0007669"/>
    <property type="project" value="UniProtKB-KW"/>
</dbReference>
<name>A0A9P5RFE9_9FUNG</name>
<proteinExistence type="predicted"/>
<dbReference type="Proteomes" id="UP000748756">
    <property type="component" value="Unassembled WGS sequence"/>
</dbReference>
<feature type="domain" description="Cas12f1-like TNB" evidence="2">
    <location>
        <begin position="66"/>
        <end position="130"/>
    </location>
</feature>
<accession>A0A9P5RFE9</accession>
<evidence type="ECO:0000259" key="2">
    <source>
        <dbReference type="Pfam" id="PF07282"/>
    </source>
</evidence>
<evidence type="ECO:0000256" key="1">
    <source>
        <dbReference type="ARBA" id="ARBA00023125"/>
    </source>
</evidence>
<reference evidence="3" key="1">
    <citation type="journal article" date="2020" name="Fungal Divers.">
        <title>Resolving the Mortierellaceae phylogeny through synthesis of multi-gene phylogenetics and phylogenomics.</title>
        <authorList>
            <person name="Vandepol N."/>
            <person name="Liber J."/>
            <person name="Desiro A."/>
            <person name="Na H."/>
            <person name="Kennedy M."/>
            <person name="Barry K."/>
            <person name="Grigoriev I.V."/>
            <person name="Miller A.N."/>
            <person name="O'Donnell K."/>
            <person name="Stajich J.E."/>
            <person name="Bonito G."/>
        </authorList>
    </citation>
    <scope>NUCLEOTIDE SEQUENCE</scope>
    <source>
        <strain evidence="3">NRRL 6426</strain>
    </source>
</reference>
<sequence>MRNHYKKHDWDLERAKHAEYQILAEGLLNVVGSLGRRIEDNKDKDPILIGVGLGQFSSNSKLSSLHSTFLSYFIRMVRSLGYVVVGINEYYTLKKCSRCTGFIAQVTLRRFYCYGCKRYYHRDVMAAQNMCEIVLHRLKNFEIGNRLQQMEHTRGWQVPARFRAPRRQAAPALPAAPRHIARGLSRIPVRIRAGGANRPESRLVFYACAKPRICDGLWGWVLRRLYFGNVI</sequence>
<evidence type="ECO:0000313" key="4">
    <source>
        <dbReference type="Proteomes" id="UP000748756"/>
    </source>
</evidence>
<dbReference type="Pfam" id="PF07282">
    <property type="entry name" value="Cas12f1-like_TNB"/>
    <property type="match status" value="1"/>
</dbReference>
<keyword evidence="1" id="KW-0238">DNA-binding</keyword>
<comment type="caution">
    <text evidence="3">The sequence shown here is derived from an EMBL/GenBank/DDBJ whole genome shotgun (WGS) entry which is preliminary data.</text>
</comment>
<gene>
    <name evidence="3" type="ORF">BG015_003986</name>
</gene>
<protein>
    <recommendedName>
        <fullName evidence="2">Cas12f1-like TNB domain-containing protein</fullName>
    </recommendedName>
</protein>
<evidence type="ECO:0000313" key="3">
    <source>
        <dbReference type="EMBL" id="KAF9130560.1"/>
    </source>
</evidence>
<dbReference type="OrthoDB" id="2433906at2759"/>
<keyword evidence="4" id="KW-1185">Reference proteome</keyword>